<dbReference type="HOGENOM" id="CLU_2812952_0_0_1"/>
<feature type="compositionally biased region" description="Basic and acidic residues" evidence="1">
    <location>
        <begin position="1"/>
        <end position="32"/>
    </location>
</feature>
<organism evidence="2 3">
    <name type="scientific">Metarhizium guizhouense (strain ARSEF 977)</name>
    <dbReference type="NCBI Taxonomy" id="1276136"/>
    <lineage>
        <taxon>Eukaryota</taxon>
        <taxon>Fungi</taxon>
        <taxon>Dikarya</taxon>
        <taxon>Ascomycota</taxon>
        <taxon>Pezizomycotina</taxon>
        <taxon>Sordariomycetes</taxon>
        <taxon>Hypocreomycetidae</taxon>
        <taxon>Hypocreales</taxon>
        <taxon>Clavicipitaceae</taxon>
        <taxon>Metarhizium</taxon>
    </lineage>
</organism>
<dbReference type="Proteomes" id="UP000031192">
    <property type="component" value="Unassembled WGS sequence"/>
</dbReference>
<sequence>MKVEDDDAGSRADEPRDKDEPKPDKQVEEIKPSTEAMSMESSDDGHDTSDDEPGSFNRPTRPPNSKY</sequence>
<keyword evidence="3" id="KW-1185">Reference proteome</keyword>
<evidence type="ECO:0000313" key="3">
    <source>
        <dbReference type="Proteomes" id="UP000031192"/>
    </source>
</evidence>
<protein>
    <submittedName>
        <fullName evidence="2">Uncharacterized protein</fullName>
    </submittedName>
</protein>
<evidence type="ECO:0000256" key="1">
    <source>
        <dbReference type="SAM" id="MobiDB-lite"/>
    </source>
</evidence>
<dbReference type="EMBL" id="AZNH01000024">
    <property type="protein sequence ID" value="KID86042.1"/>
    <property type="molecule type" value="Genomic_DNA"/>
</dbReference>
<gene>
    <name evidence="2" type="ORF">MGU_06734</name>
</gene>
<accession>A0A0B4H248</accession>
<evidence type="ECO:0000313" key="2">
    <source>
        <dbReference type="EMBL" id="KID86042.1"/>
    </source>
</evidence>
<proteinExistence type="predicted"/>
<comment type="caution">
    <text evidence="2">The sequence shown here is derived from an EMBL/GenBank/DDBJ whole genome shotgun (WGS) entry which is preliminary data.</text>
</comment>
<feature type="region of interest" description="Disordered" evidence="1">
    <location>
        <begin position="1"/>
        <end position="67"/>
    </location>
</feature>
<dbReference type="AlphaFoldDB" id="A0A0B4H248"/>
<name>A0A0B4H248_METGA</name>
<reference evidence="2 3" key="1">
    <citation type="journal article" date="2014" name="Proc. Natl. Acad. Sci. U.S.A.">
        <title>Trajectory and genomic determinants of fungal-pathogen speciation and host adaptation.</title>
        <authorList>
            <person name="Hu X."/>
            <person name="Xiao G."/>
            <person name="Zheng P."/>
            <person name="Shang Y."/>
            <person name="Su Y."/>
            <person name="Zhang X."/>
            <person name="Liu X."/>
            <person name="Zhan S."/>
            <person name="St Leger R.J."/>
            <person name="Wang C."/>
        </authorList>
    </citation>
    <scope>NUCLEOTIDE SEQUENCE [LARGE SCALE GENOMIC DNA]</scope>
    <source>
        <strain evidence="2 3">ARSEF 977</strain>
    </source>
</reference>